<dbReference type="PANTHER" id="PTHR45669">
    <property type="entry name" value="GLUTAREDOXIN DOMAIN-CONTAINING CYSTEINE-RICH PROTEIN CG12206-RELATED"/>
    <property type="match status" value="1"/>
</dbReference>
<proteinExistence type="predicted"/>
<feature type="region of interest" description="Disordered" evidence="1">
    <location>
        <begin position="64"/>
        <end position="85"/>
    </location>
</feature>
<accession>A0A9Q1KJ74</accession>
<dbReference type="AlphaFoldDB" id="A0A9Q1KJ74"/>
<reference evidence="3" key="1">
    <citation type="submission" date="2022-04" db="EMBL/GenBank/DDBJ databases">
        <title>Carnegiea gigantea Genome sequencing and assembly v2.</title>
        <authorList>
            <person name="Copetti D."/>
            <person name="Sanderson M.J."/>
            <person name="Burquez A."/>
            <person name="Wojciechowski M.F."/>
        </authorList>
    </citation>
    <scope>NUCLEOTIDE SEQUENCE</scope>
    <source>
        <strain evidence="3">SGP5-SGP5p</strain>
        <tissue evidence="3">Aerial part</tissue>
    </source>
</reference>
<dbReference type="Pfam" id="PF00462">
    <property type="entry name" value="Glutaredoxin"/>
    <property type="match status" value="1"/>
</dbReference>
<dbReference type="PROSITE" id="PS51354">
    <property type="entry name" value="GLUTAREDOXIN_2"/>
    <property type="match status" value="1"/>
</dbReference>
<dbReference type="Proteomes" id="UP001153076">
    <property type="component" value="Unassembled WGS sequence"/>
</dbReference>
<name>A0A9Q1KJ74_9CARY</name>
<evidence type="ECO:0000313" key="4">
    <source>
        <dbReference type="Proteomes" id="UP001153076"/>
    </source>
</evidence>
<keyword evidence="4" id="KW-1185">Reference proteome</keyword>
<evidence type="ECO:0000259" key="2">
    <source>
        <dbReference type="Pfam" id="PF00462"/>
    </source>
</evidence>
<comment type="caution">
    <text evidence="3">The sequence shown here is derived from an EMBL/GenBank/DDBJ whole genome shotgun (WGS) entry which is preliminary data.</text>
</comment>
<dbReference type="PANTHER" id="PTHR45669:SF26">
    <property type="entry name" value="GLUTAREDOXIN DOMAIN-CONTAINING PROTEIN"/>
    <property type="match status" value="1"/>
</dbReference>
<dbReference type="EMBL" id="JAKOGI010000110">
    <property type="protein sequence ID" value="KAJ8443935.1"/>
    <property type="molecule type" value="Genomic_DNA"/>
</dbReference>
<dbReference type="CDD" id="cd03031">
    <property type="entry name" value="GRX_GRX_like"/>
    <property type="match status" value="1"/>
</dbReference>
<dbReference type="Pfam" id="PF23733">
    <property type="entry name" value="GRXCR1-2_C"/>
    <property type="match status" value="1"/>
</dbReference>
<dbReference type="SUPFAM" id="SSF52833">
    <property type="entry name" value="Thioredoxin-like"/>
    <property type="match status" value="1"/>
</dbReference>
<sequence length="276" mass="31106">MWASWVKSPARIHNHNRAPSFDLAAADTSLPPPRSPLHHHSASFKDVETLLLNHPPYPPLSPLHKHSISYHKPSNPTRSPAPAHRQPISFKDIQTLLADSPGSTRKPSIFHRVRAWASATHRHHNQPPPDAQNRVVVYYTSLRVVRKTFDDCRAVRSILKGYKIKIDERDVSMDGGFLDELQRIIGKRETKKDLSLPRVYVNGVYVGGADEIRRLHENGDLKRLIEGLPAADGSVCGDCGGFRFVVCEECDGSHRVYREKINEMKLSRSSKVVLTI</sequence>
<dbReference type="OrthoDB" id="423313at2759"/>
<evidence type="ECO:0000313" key="3">
    <source>
        <dbReference type="EMBL" id="KAJ8443935.1"/>
    </source>
</evidence>
<protein>
    <recommendedName>
        <fullName evidence="2">Glutaredoxin domain-containing protein</fullName>
    </recommendedName>
</protein>
<dbReference type="InterPro" id="IPR002109">
    <property type="entry name" value="Glutaredoxin"/>
</dbReference>
<dbReference type="Gene3D" id="3.40.30.10">
    <property type="entry name" value="Glutaredoxin"/>
    <property type="match status" value="1"/>
</dbReference>
<feature type="domain" description="Glutaredoxin" evidence="2">
    <location>
        <begin position="136"/>
        <end position="206"/>
    </location>
</feature>
<organism evidence="3 4">
    <name type="scientific">Carnegiea gigantea</name>
    <dbReference type="NCBI Taxonomy" id="171969"/>
    <lineage>
        <taxon>Eukaryota</taxon>
        <taxon>Viridiplantae</taxon>
        <taxon>Streptophyta</taxon>
        <taxon>Embryophyta</taxon>
        <taxon>Tracheophyta</taxon>
        <taxon>Spermatophyta</taxon>
        <taxon>Magnoliopsida</taxon>
        <taxon>eudicotyledons</taxon>
        <taxon>Gunneridae</taxon>
        <taxon>Pentapetalae</taxon>
        <taxon>Caryophyllales</taxon>
        <taxon>Cactineae</taxon>
        <taxon>Cactaceae</taxon>
        <taxon>Cactoideae</taxon>
        <taxon>Echinocereeae</taxon>
        <taxon>Carnegiea</taxon>
    </lineage>
</organism>
<gene>
    <name evidence="3" type="ORF">Cgig2_032759</name>
</gene>
<evidence type="ECO:0000256" key="1">
    <source>
        <dbReference type="SAM" id="MobiDB-lite"/>
    </source>
</evidence>
<dbReference type="InterPro" id="IPR036249">
    <property type="entry name" value="Thioredoxin-like_sf"/>
</dbReference>